<dbReference type="InParanoid" id="A0A2R6S2H9"/>
<dbReference type="STRING" id="1590841.A0A2R6S2H9"/>
<dbReference type="PANTHER" id="PTHR47372">
    <property type="entry name" value="DAUER UP-REGULATED-RELATED"/>
    <property type="match status" value="1"/>
</dbReference>
<evidence type="ECO:0000313" key="3">
    <source>
        <dbReference type="Proteomes" id="UP000241394"/>
    </source>
</evidence>
<evidence type="ECO:0000256" key="1">
    <source>
        <dbReference type="SAM" id="SignalP"/>
    </source>
</evidence>
<reference evidence="2 3" key="1">
    <citation type="submission" date="2017-07" db="EMBL/GenBank/DDBJ databases">
        <title>An improved, manually edited Actinidia chinensis var. chinensis (kiwifruit) genome highlights the challenges associated with draft genomes and gene prediction in plants.</title>
        <authorList>
            <person name="Pilkington S."/>
            <person name="Crowhurst R."/>
            <person name="Hilario E."/>
            <person name="Nardozza S."/>
            <person name="Fraser L."/>
            <person name="Peng Y."/>
            <person name="Gunaseelan K."/>
            <person name="Simpson R."/>
            <person name="Tahir J."/>
            <person name="Deroles S."/>
            <person name="Templeton K."/>
            <person name="Luo Z."/>
            <person name="Davy M."/>
            <person name="Cheng C."/>
            <person name="Mcneilage M."/>
            <person name="Scaglione D."/>
            <person name="Liu Y."/>
            <person name="Zhang Q."/>
            <person name="Datson P."/>
            <person name="De Silva N."/>
            <person name="Gardiner S."/>
            <person name="Bassett H."/>
            <person name="Chagne D."/>
            <person name="Mccallum J."/>
            <person name="Dzierzon H."/>
            <person name="Deng C."/>
            <person name="Wang Y.-Y."/>
            <person name="Barron N."/>
            <person name="Manako K."/>
            <person name="Bowen J."/>
            <person name="Foster T."/>
            <person name="Erridge Z."/>
            <person name="Tiffin H."/>
            <person name="Waite C."/>
            <person name="Davies K."/>
            <person name="Grierson E."/>
            <person name="Laing W."/>
            <person name="Kirk R."/>
            <person name="Chen X."/>
            <person name="Wood M."/>
            <person name="Montefiori M."/>
            <person name="Brummell D."/>
            <person name="Schwinn K."/>
            <person name="Catanach A."/>
            <person name="Fullerton C."/>
            <person name="Li D."/>
            <person name="Meiyalaghan S."/>
            <person name="Nieuwenhuizen N."/>
            <person name="Read N."/>
            <person name="Prakash R."/>
            <person name="Hunter D."/>
            <person name="Zhang H."/>
            <person name="Mckenzie M."/>
            <person name="Knabel M."/>
            <person name="Harris A."/>
            <person name="Allan A."/>
            <person name="Chen A."/>
            <person name="Janssen B."/>
            <person name="Plunkett B."/>
            <person name="Dwamena C."/>
            <person name="Voogd C."/>
            <person name="Leif D."/>
            <person name="Lafferty D."/>
            <person name="Souleyre E."/>
            <person name="Varkonyi-Gasic E."/>
            <person name="Gambi F."/>
            <person name="Hanley J."/>
            <person name="Yao J.-L."/>
            <person name="Cheung J."/>
            <person name="David K."/>
            <person name="Warren B."/>
            <person name="Marsh K."/>
            <person name="Snowden K."/>
            <person name="Lin-Wang K."/>
            <person name="Brian L."/>
            <person name="Martinez-Sanchez M."/>
            <person name="Wang M."/>
            <person name="Ileperuma N."/>
            <person name="Macnee N."/>
            <person name="Campin R."/>
            <person name="Mcatee P."/>
            <person name="Drummond R."/>
            <person name="Espley R."/>
            <person name="Ireland H."/>
            <person name="Wu R."/>
            <person name="Atkinson R."/>
            <person name="Karunairetnam S."/>
            <person name="Bulley S."/>
            <person name="Chunkath S."/>
            <person name="Hanley Z."/>
            <person name="Storey R."/>
            <person name="Thrimawithana A."/>
            <person name="Thomson S."/>
            <person name="David C."/>
            <person name="Testolin R."/>
        </authorList>
    </citation>
    <scope>NUCLEOTIDE SEQUENCE [LARGE SCALE GENOMIC DNA]</scope>
    <source>
        <strain evidence="3">cv. Red5</strain>
        <tissue evidence="2">Young leaf</tissue>
    </source>
</reference>
<name>A0A2R6S2H9_ACTCC</name>
<organism evidence="2 3">
    <name type="scientific">Actinidia chinensis var. chinensis</name>
    <name type="common">Chinese soft-hair kiwi</name>
    <dbReference type="NCBI Taxonomy" id="1590841"/>
    <lineage>
        <taxon>Eukaryota</taxon>
        <taxon>Viridiplantae</taxon>
        <taxon>Streptophyta</taxon>
        <taxon>Embryophyta</taxon>
        <taxon>Tracheophyta</taxon>
        <taxon>Spermatophyta</taxon>
        <taxon>Magnoliopsida</taxon>
        <taxon>eudicotyledons</taxon>
        <taxon>Gunneridae</taxon>
        <taxon>Pentapetalae</taxon>
        <taxon>asterids</taxon>
        <taxon>Ericales</taxon>
        <taxon>Actinidiaceae</taxon>
        <taxon>Actinidia</taxon>
    </lineage>
</organism>
<feature type="chain" id="PRO_5015304233" evidence="1">
    <location>
        <begin position="25"/>
        <end position="266"/>
    </location>
</feature>
<gene>
    <name evidence="2" type="ORF">CEY00_Acc00999</name>
</gene>
<feature type="signal peptide" evidence="1">
    <location>
        <begin position="1"/>
        <end position="24"/>
    </location>
</feature>
<dbReference type="Gene3D" id="6.10.140.1430">
    <property type="match status" value="1"/>
</dbReference>
<dbReference type="Gramene" id="PSS36484">
    <property type="protein sequence ID" value="PSS36484"/>
    <property type="gene ID" value="CEY00_Acc00999"/>
</dbReference>
<evidence type="ECO:0000313" key="2">
    <source>
        <dbReference type="EMBL" id="PSS36484.1"/>
    </source>
</evidence>
<accession>A0A2R6S2H9</accession>
<dbReference type="Proteomes" id="UP000241394">
    <property type="component" value="Chromosome LG1"/>
</dbReference>
<dbReference type="EMBL" id="NKQK01000001">
    <property type="protein sequence ID" value="PSS36484.1"/>
    <property type="molecule type" value="Genomic_DNA"/>
</dbReference>
<protein>
    <submittedName>
        <fullName evidence="2">Late embryogenesis abundant protein like</fullName>
    </submittedName>
</protein>
<dbReference type="AlphaFoldDB" id="A0A2R6S2H9"/>
<comment type="caution">
    <text evidence="2">The sequence shown here is derived from an EMBL/GenBank/DDBJ whole genome shotgun (WGS) entry which is preliminary data.</text>
</comment>
<dbReference type="PANTHER" id="PTHR47372:SF33">
    <property type="entry name" value="LATE EMBRYOGENESIS ABUNDANT (LEA) PROTEIN-RELATED"/>
    <property type="match status" value="1"/>
</dbReference>
<reference evidence="3" key="2">
    <citation type="journal article" date="2018" name="BMC Genomics">
        <title>A manually annotated Actinidia chinensis var. chinensis (kiwifruit) genome highlights the challenges associated with draft genomes and gene prediction in plants.</title>
        <authorList>
            <person name="Pilkington S.M."/>
            <person name="Crowhurst R."/>
            <person name="Hilario E."/>
            <person name="Nardozza S."/>
            <person name="Fraser L."/>
            <person name="Peng Y."/>
            <person name="Gunaseelan K."/>
            <person name="Simpson R."/>
            <person name="Tahir J."/>
            <person name="Deroles S.C."/>
            <person name="Templeton K."/>
            <person name="Luo Z."/>
            <person name="Davy M."/>
            <person name="Cheng C."/>
            <person name="McNeilage M."/>
            <person name="Scaglione D."/>
            <person name="Liu Y."/>
            <person name="Zhang Q."/>
            <person name="Datson P."/>
            <person name="De Silva N."/>
            <person name="Gardiner S.E."/>
            <person name="Bassett H."/>
            <person name="Chagne D."/>
            <person name="McCallum J."/>
            <person name="Dzierzon H."/>
            <person name="Deng C."/>
            <person name="Wang Y.Y."/>
            <person name="Barron L."/>
            <person name="Manako K."/>
            <person name="Bowen J."/>
            <person name="Foster T.M."/>
            <person name="Erridge Z.A."/>
            <person name="Tiffin H."/>
            <person name="Waite C.N."/>
            <person name="Davies K.M."/>
            <person name="Grierson E.P."/>
            <person name="Laing W.A."/>
            <person name="Kirk R."/>
            <person name="Chen X."/>
            <person name="Wood M."/>
            <person name="Montefiori M."/>
            <person name="Brummell D.A."/>
            <person name="Schwinn K.E."/>
            <person name="Catanach A."/>
            <person name="Fullerton C."/>
            <person name="Li D."/>
            <person name="Meiyalaghan S."/>
            <person name="Nieuwenhuizen N."/>
            <person name="Read N."/>
            <person name="Prakash R."/>
            <person name="Hunter D."/>
            <person name="Zhang H."/>
            <person name="McKenzie M."/>
            <person name="Knabel M."/>
            <person name="Harris A."/>
            <person name="Allan A.C."/>
            <person name="Gleave A."/>
            <person name="Chen A."/>
            <person name="Janssen B.J."/>
            <person name="Plunkett B."/>
            <person name="Ampomah-Dwamena C."/>
            <person name="Voogd C."/>
            <person name="Leif D."/>
            <person name="Lafferty D."/>
            <person name="Souleyre E.J.F."/>
            <person name="Varkonyi-Gasic E."/>
            <person name="Gambi F."/>
            <person name="Hanley J."/>
            <person name="Yao J.L."/>
            <person name="Cheung J."/>
            <person name="David K.M."/>
            <person name="Warren B."/>
            <person name="Marsh K."/>
            <person name="Snowden K.C."/>
            <person name="Lin-Wang K."/>
            <person name="Brian L."/>
            <person name="Martinez-Sanchez M."/>
            <person name="Wang M."/>
            <person name="Ileperuma N."/>
            <person name="Macnee N."/>
            <person name="Campin R."/>
            <person name="McAtee P."/>
            <person name="Drummond R.S.M."/>
            <person name="Espley R.V."/>
            <person name="Ireland H.S."/>
            <person name="Wu R."/>
            <person name="Atkinson R.G."/>
            <person name="Karunairetnam S."/>
            <person name="Bulley S."/>
            <person name="Chunkath S."/>
            <person name="Hanley Z."/>
            <person name="Storey R."/>
            <person name="Thrimawithana A.H."/>
            <person name="Thomson S."/>
            <person name="David C."/>
            <person name="Testolin R."/>
            <person name="Huang H."/>
            <person name="Hellens R.P."/>
            <person name="Schaffer R.J."/>
        </authorList>
    </citation>
    <scope>NUCLEOTIDE SEQUENCE [LARGE SCALE GENOMIC DNA]</scope>
    <source>
        <strain evidence="3">cv. Red5</strain>
    </source>
</reference>
<keyword evidence="1" id="KW-0732">Signal</keyword>
<keyword evidence="3" id="KW-1185">Reference proteome</keyword>
<dbReference type="OrthoDB" id="20872at2759"/>
<dbReference type="OMA" id="QASEMAY"/>
<sequence length="266" mass="28890">MAKRTALLMLWFVAAVVTVDVCWCWGEEAVDNGRDRVNAAAENVKQGAAETVQDAKDTADSWSDWAIGKFSQGFGFDQEDAKETAHRIMDKAGDAVSKTTEKMNSAASESSKYASQKASDAANLAADKLGNAKDFAYEKADQAMDKASDMAGDARDVEGTISHGKAKAYNGYTSASEKANRAMNDMAGDTKETLAGAMSHGRERASDAYNYASDRTGEAVKMASERVVMPKIQSREQCPMGERKLMVLMKMRKPLLTTCTHQPRKV</sequence>
<proteinExistence type="predicted"/>